<reference evidence="2" key="1">
    <citation type="submission" date="2024-04" db="EMBL/GenBank/DDBJ databases">
        <authorList>
            <person name="Shaw F."/>
            <person name="Minotto A."/>
        </authorList>
    </citation>
    <scope>NUCLEOTIDE SEQUENCE [LARGE SCALE GENOMIC DNA]</scope>
</reference>
<protein>
    <recommendedName>
        <fullName evidence="3">Aminoglycoside phosphotransferase domain-containing protein</fullName>
    </recommendedName>
</protein>
<evidence type="ECO:0000313" key="2">
    <source>
        <dbReference type="Proteomes" id="UP001497453"/>
    </source>
</evidence>
<proteinExistence type="predicted"/>
<evidence type="ECO:0008006" key="3">
    <source>
        <dbReference type="Google" id="ProtNLM"/>
    </source>
</evidence>
<sequence length="354" mass="39793">MQVVSNDGTSGLQSVIAAFVDIKQAQVIVDKHVGSGAQVLSIEEINSKAFSALTSTRSHLIRLSGDHTYILKATPPITSRVYSPNALAHEHKLGQLLAQHSDIPHHKVIALDISTTLVPFPYLLLSRPPGVPLSQVRASGKLSPRQTLLLDLRLGSLYKAIHDKIQNDWFGLPSQERDELYSWQEAFTWQLEALLHEVKEAGEDLPYEIIRRYLSRAIGFFLFDDCEVPSLISFLGDEDTILVDFDPDSSSSEDEVAITSLFPLSHALWGDPLLETMFVNPSDAFLEGYGQNLMIFARQKTKRLWYTLFLALVVLAQILRTQVGNGSVREEERYKWARETLESCIERLKDAPCY</sequence>
<keyword evidence="2" id="KW-1185">Reference proteome</keyword>
<accession>A0ABP1DTR3</accession>
<dbReference type="EMBL" id="OZ037949">
    <property type="protein sequence ID" value="CAL1710587.1"/>
    <property type="molecule type" value="Genomic_DNA"/>
</dbReference>
<organism evidence="1 2">
    <name type="scientific">Somion occarium</name>
    <dbReference type="NCBI Taxonomy" id="3059160"/>
    <lineage>
        <taxon>Eukaryota</taxon>
        <taxon>Fungi</taxon>
        <taxon>Dikarya</taxon>
        <taxon>Basidiomycota</taxon>
        <taxon>Agaricomycotina</taxon>
        <taxon>Agaricomycetes</taxon>
        <taxon>Polyporales</taxon>
        <taxon>Cerrenaceae</taxon>
        <taxon>Somion</taxon>
    </lineage>
</organism>
<dbReference type="Proteomes" id="UP001497453">
    <property type="component" value="Chromosome 6"/>
</dbReference>
<name>A0ABP1DTR3_9APHY</name>
<evidence type="ECO:0000313" key="1">
    <source>
        <dbReference type="EMBL" id="CAL1710587.1"/>
    </source>
</evidence>
<gene>
    <name evidence="1" type="ORF">GFSPODELE1_LOCUS7900</name>
</gene>